<proteinExistence type="predicted"/>
<evidence type="ECO:0000313" key="3">
    <source>
        <dbReference type="Proteomes" id="UP000184161"/>
    </source>
</evidence>
<gene>
    <name evidence="2" type="ORF">BKK64_14855</name>
</gene>
<reference evidence="2 3" key="1">
    <citation type="submission" date="2016-10" db="EMBL/GenBank/DDBJ databases">
        <title>Draft Genome Sequence of one Bacillus cereus strain isolated from pooled breast milk.</title>
        <authorList>
            <person name="Woudstra C."/>
            <person name="Chamoin A."/>
            <person name="Gentil S."/>
            <person name="Rambeloson T."/>
            <person name="Delannoye S."/>
            <person name="Heinnekine J.A."/>
            <person name="Herbin S."/>
            <person name="Fach P."/>
        </authorList>
    </citation>
    <scope>NUCLEOTIDE SEQUENCE [LARGE SCALE GENOMIC DNA]</scope>
    <source>
        <strain evidence="2 3">16SBCL1279</strain>
    </source>
</reference>
<dbReference type="EMBL" id="MLYK01000032">
    <property type="protein sequence ID" value="OJS95034.1"/>
    <property type="molecule type" value="Genomic_DNA"/>
</dbReference>
<sequence length="468" mass="53121">MNLQDYIKMIHNGNQFWFVDEIKHFENQKRILDTIEKKKYLDGKHAISNRVVENYNGKPYEQRAILLQYAKLIVNLETTYLLKTPVTFTGEEKIVSDMKRVYKKGKYDKIDFDLLSNLVKYGNAYEYVFVNSGGEVSSKVIPTECGYPIYNDELDMIAFVEYYTSLESDFYIVYTPEEVVKYSTIGGTDLHVIGSYNNVSGLPIHYKTDNELSMAFGKSDLDDFINIIDAMEDLLSKFSDSFYKHHNPIPVVIGQQLKGEGLNPHIVGGGITLDDSADFKMVSNDINHKAFEVIFNTLMQQLINIASVPAVALNASDVSNLSEMSMRMLYQLADMKGGLNERYLREGLEQRTDKVVGLLGKQGKTYSEDAIDSLDMVFHCARPVNETEVIDNLVKMYQVGAISIESLVAINPYVSNEHLELKRILEREQRVSEQKQVNDKVNEHEQAKAKDAKADVATKKEDAVEGQA</sequence>
<dbReference type="Proteomes" id="UP000184161">
    <property type="component" value="Unassembled WGS sequence"/>
</dbReference>
<dbReference type="InterPro" id="IPR021145">
    <property type="entry name" value="Portal_protein_SPP1_Gp6-like"/>
</dbReference>
<dbReference type="AlphaFoldDB" id="A0A9X5ZE86"/>
<evidence type="ECO:0000256" key="1">
    <source>
        <dbReference type="SAM" id="MobiDB-lite"/>
    </source>
</evidence>
<name>A0A9X5ZE86_BACCE</name>
<dbReference type="Pfam" id="PF05133">
    <property type="entry name" value="SPP1_portal"/>
    <property type="match status" value="1"/>
</dbReference>
<evidence type="ECO:0000313" key="2">
    <source>
        <dbReference type="EMBL" id="OJS95034.1"/>
    </source>
</evidence>
<feature type="region of interest" description="Disordered" evidence="1">
    <location>
        <begin position="431"/>
        <end position="468"/>
    </location>
</feature>
<comment type="caution">
    <text evidence="2">The sequence shown here is derived from an EMBL/GenBank/DDBJ whole genome shotgun (WGS) entry which is preliminary data.</text>
</comment>
<dbReference type="RefSeq" id="WP_072770187.1">
    <property type="nucleotide sequence ID" value="NZ_CP014486.1"/>
</dbReference>
<organism evidence="2 3">
    <name type="scientific">Bacillus cereus</name>
    <dbReference type="NCBI Taxonomy" id="1396"/>
    <lineage>
        <taxon>Bacteria</taxon>
        <taxon>Bacillati</taxon>
        <taxon>Bacillota</taxon>
        <taxon>Bacilli</taxon>
        <taxon>Bacillales</taxon>
        <taxon>Bacillaceae</taxon>
        <taxon>Bacillus</taxon>
        <taxon>Bacillus cereus group</taxon>
    </lineage>
</organism>
<protein>
    <submittedName>
        <fullName evidence="2">Phage portal protein</fullName>
    </submittedName>
</protein>
<accession>A0A9X5ZE86</accession>